<dbReference type="EMBL" id="SJPM01000014">
    <property type="protein sequence ID" value="TWT91660.1"/>
    <property type="molecule type" value="Genomic_DNA"/>
</dbReference>
<dbReference type="SUPFAM" id="SSF50998">
    <property type="entry name" value="Quinoprotein alcohol dehydrogenase-like"/>
    <property type="match status" value="1"/>
</dbReference>
<accession>A0A5C5ZX13</accession>
<dbReference type="InterPro" id="IPR015943">
    <property type="entry name" value="WD40/YVTN_repeat-like_dom_sf"/>
</dbReference>
<dbReference type="Pfam" id="PF13360">
    <property type="entry name" value="PQQ_2"/>
    <property type="match status" value="1"/>
</dbReference>
<evidence type="ECO:0000313" key="3">
    <source>
        <dbReference type="Proteomes" id="UP000316213"/>
    </source>
</evidence>
<dbReference type="PANTHER" id="PTHR34512">
    <property type="entry name" value="CELL SURFACE PROTEIN"/>
    <property type="match status" value="1"/>
</dbReference>
<dbReference type="PANTHER" id="PTHR34512:SF30">
    <property type="entry name" value="OUTER MEMBRANE PROTEIN ASSEMBLY FACTOR BAMB"/>
    <property type="match status" value="1"/>
</dbReference>
<name>A0A5C5ZX13_9BACT</name>
<evidence type="ECO:0000259" key="1">
    <source>
        <dbReference type="Pfam" id="PF13360"/>
    </source>
</evidence>
<organism evidence="2 3">
    <name type="scientific">Neorhodopirellula pilleata</name>
    <dbReference type="NCBI Taxonomy" id="2714738"/>
    <lineage>
        <taxon>Bacteria</taxon>
        <taxon>Pseudomonadati</taxon>
        <taxon>Planctomycetota</taxon>
        <taxon>Planctomycetia</taxon>
        <taxon>Pirellulales</taxon>
        <taxon>Pirellulaceae</taxon>
        <taxon>Neorhodopirellula</taxon>
    </lineage>
</organism>
<dbReference type="AlphaFoldDB" id="A0A5C5ZX13"/>
<gene>
    <name evidence="2" type="ORF">Pla100_50790</name>
</gene>
<feature type="domain" description="Pyrrolo-quinoline quinone repeat" evidence="1">
    <location>
        <begin position="83"/>
        <end position="334"/>
    </location>
</feature>
<evidence type="ECO:0000313" key="2">
    <source>
        <dbReference type="EMBL" id="TWT91660.1"/>
    </source>
</evidence>
<sequence length="410" mass="44188">MMRDGIACTWILLMFLAQTCVAEWPQILGSNRDGHAIGKKLDPWTSPPAVKWRVRCGAGYAGVAVAGGNVLLWHREDDKECLDCLSSDDGSRKWRAVFPAVYRGGVDPDLGPRCVPVIDGEQVYVYGAAGDLQAVGLANGKTIWSRPLRSQYEADEGYFGAGSTPLVIGDQLVVAVGGEPNAGLIALNKGNGETRWTALEQEAAYSSPVPITLKNKTYVAAVMRLKTVIVDPTDGTVLTEFEFGRRGPTVNAATPLVDGSNLFVTAAYGVGCRMLDLAGGKPTDRWGQTDVISSQYVTPVRCGQWLFAITGREDYGNGELLCARWADGKEGWRQPEFGTAHLIAVGDRVLAQKISGELKLFAADGSSYQELASATLPTGKYRALPAFSEGVLYCRRIITPSQNELIAIRP</sequence>
<keyword evidence="3" id="KW-1185">Reference proteome</keyword>
<dbReference type="InterPro" id="IPR011047">
    <property type="entry name" value="Quinoprotein_ADH-like_sf"/>
</dbReference>
<dbReference type="OrthoDB" id="9815737at2"/>
<reference evidence="2 3" key="1">
    <citation type="submission" date="2019-02" db="EMBL/GenBank/DDBJ databases">
        <title>Deep-cultivation of Planctomycetes and their phenomic and genomic characterization uncovers novel biology.</title>
        <authorList>
            <person name="Wiegand S."/>
            <person name="Jogler M."/>
            <person name="Boedeker C."/>
            <person name="Pinto D."/>
            <person name="Vollmers J."/>
            <person name="Rivas-Marin E."/>
            <person name="Kohn T."/>
            <person name="Peeters S.H."/>
            <person name="Heuer A."/>
            <person name="Rast P."/>
            <person name="Oberbeckmann S."/>
            <person name="Bunk B."/>
            <person name="Jeske O."/>
            <person name="Meyerdierks A."/>
            <person name="Storesund J.E."/>
            <person name="Kallscheuer N."/>
            <person name="Luecker S."/>
            <person name="Lage O.M."/>
            <person name="Pohl T."/>
            <person name="Merkel B.J."/>
            <person name="Hornburger P."/>
            <person name="Mueller R.-W."/>
            <person name="Bruemmer F."/>
            <person name="Labrenz M."/>
            <person name="Spormann A.M."/>
            <person name="Op Den Camp H."/>
            <person name="Overmann J."/>
            <person name="Amann R."/>
            <person name="Jetten M.S.M."/>
            <person name="Mascher T."/>
            <person name="Medema M.H."/>
            <person name="Devos D.P."/>
            <person name="Kaster A.-K."/>
            <person name="Ovreas L."/>
            <person name="Rohde M."/>
            <person name="Galperin M.Y."/>
            <person name="Jogler C."/>
        </authorList>
    </citation>
    <scope>NUCLEOTIDE SEQUENCE [LARGE SCALE GENOMIC DNA]</scope>
    <source>
        <strain evidence="2 3">Pla100</strain>
    </source>
</reference>
<dbReference type="InterPro" id="IPR002372">
    <property type="entry name" value="PQQ_rpt_dom"/>
</dbReference>
<comment type="caution">
    <text evidence="2">The sequence shown here is derived from an EMBL/GenBank/DDBJ whole genome shotgun (WGS) entry which is preliminary data.</text>
</comment>
<dbReference type="Gene3D" id="2.130.10.10">
    <property type="entry name" value="YVTN repeat-like/Quinoprotein amine dehydrogenase"/>
    <property type="match status" value="2"/>
</dbReference>
<proteinExistence type="predicted"/>
<protein>
    <submittedName>
        <fullName evidence="2">Outer membrane biogenesis protein BamB</fullName>
    </submittedName>
</protein>
<dbReference type="Proteomes" id="UP000316213">
    <property type="component" value="Unassembled WGS sequence"/>
</dbReference>